<keyword evidence="8 11" id="KW-0805">Transcription regulation</keyword>
<comment type="subcellular location">
    <subcellularLocation>
        <location evidence="2 11">Nucleus</location>
    </subcellularLocation>
</comment>
<keyword evidence="7 11" id="KW-0156">Chromatin regulator</keyword>
<dbReference type="Proteomes" id="UP000077521">
    <property type="component" value="Unassembled WGS sequence"/>
</dbReference>
<gene>
    <name evidence="15" type="ORF">A4X13_0g4209</name>
</gene>
<dbReference type="PROSITE" id="PS00678">
    <property type="entry name" value="WD_REPEATS_1"/>
    <property type="match status" value="1"/>
</dbReference>
<dbReference type="PROSITE" id="PS50294">
    <property type="entry name" value="WD_REPEATS_REGION"/>
    <property type="match status" value="2"/>
</dbReference>
<dbReference type="PANTHER" id="PTHR13831:SF0">
    <property type="entry name" value="PROTEIN HIRA"/>
    <property type="match status" value="1"/>
</dbReference>
<dbReference type="Gene3D" id="2.130.10.10">
    <property type="entry name" value="YVTN repeat-like/Quinoprotein amine dehydrogenase"/>
    <property type="match status" value="2"/>
</dbReference>
<dbReference type="InterPro" id="IPR036322">
    <property type="entry name" value="WD40_repeat_dom_sf"/>
</dbReference>
<dbReference type="GO" id="GO:0006351">
    <property type="term" value="P:DNA-templated transcription"/>
    <property type="evidence" value="ECO:0007669"/>
    <property type="project" value="InterPro"/>
</dbReference>
<keyword evidence="10 11" id="KW-0539">Nucleus</keyword>
<evidence type="ECO:0000313" key="16">
    <source>
        <dbReference type="Proteomes" id="UP000077521"/>
    </source>
</evidence>
<reference evidence="15" key="1">
    <citation type="submission" date="2016-04" db="EMBL/GenBank/DDBJ databases">
        <authorList>
            <person name="Nguyen H.D."/>
            <person name="Samba Siva P."/>
            <person name="Cullis J."/>
            <person name="Levesque C.A."/>
            <person name="Hambleton S."/>
        </authorList>
    </citation>
    <scope>NUCLEOTIDE SEQUENCE</scope>
    <source>
        <strain evidence="15">DAOMC 236416</strain>
    </source>
</reference>
<dbReference type="GO" id="GO:0000417">
    <property type="term" value="C:HIR complex"/>
    <property type="evidence" value="ECO:0007669"/>
    <property type="project" value="TreeGrafter"/>
</dbReference>
<comment type="function">
    <text evidence="1 11">Required for replication-independent chromatin assembly and for the periodic repression of histone gene transcription during the cell cycle.</text>
</comment>
<evidence type="ECO:0000256" key="1">
    <source>
        <dbReference type="ARBA" id="ARBA00002677"/>
    </source>
</evidence>
<evidence type="ECO:0000256" key="5">
    <source>
        <dbReference type="ARBA" id="ARBA00022574"/>
    </source>
</evidence>
<evidence type="ECO:0000256" key="12">
    <source>
        <dbReference type="SAM" id="MobiDB-lite"/>
    </source>
</evidence>
<sequence length="972" mass="104428">MSIILPDWVAHVDPEKKKRQTIFSVHAHPDGKRIATGGLDSKVCIWATAPLLDEAHDNDKTDKLLSTLSRHSGSVLVVRWSHSGGYLASGSDDTVALIWELDPTGAGSMVFGSTERERDVETYRCVRRLGGHESDVADLAWSPHDEYLATVGLDAKVCIYSGHSFEKIRRLDGHQGFVKGVVWDSVGHYLATASDDKTVKVWRVSDWGLEAEVKAPFMTSSNLPFFRRPSWSPDGAHLLTANAMNGPVYTASVIMRGPWSSDVSLVGHENAVSVTAFNPRLFRGTDSPTSVATVLALGSMDQSISVWVTGHPRPVLVFNEVFERQVTDLSWSADGLVLYASSADGSLAVFQFTHEQLPMFATDKELENARNVFGYRRPAVNGHGINASRSMGTALSTPSRQSSQQLLAITNGTPSRLQQQITIKNGKRRIRPTLVGGSDSQQPIDSYSSAGPLAQSTSIAERSMSLAAHANGIAGSAHRGLKRKAEDEFPDGFGMGRGDARMPPLPPVARSMGSEVGATLGGQLQREVISPSYASRISHVGHVAAPSGIHLSPAPVAAFYRVEQAGCMLDIRNFDGNGNRPAEISQIELPVQNGQERVLWLDFCPAAVVAATITPSFSAVITADQTLIVYSSSGRRLLNATLDALPFVMKAVGKFLMVITVRGDLIRWNMESLQQMGPPTSLVPILSVSTAGPARSQDRTSLLLDAHIFTNGAPILITASEKAYTLDSRSSSSSSSSSTSSCGLLVCISDAWWAEHSPFWDRTTRTRLSGLGAGADASAIDVNTKITRLAWLGGGAGASAIDVNGIGPNSLLWREPLKAIESEINALVLSRSSGSGSGGVLTGRNHHARFPPPPSGSQASGLESTVALRHLETRLLACELLESPAEYRANLLLYAQRLADEGIRNMAEDLIRSLLGPVYYRPGAAVAWEPEVLGFSKRNLLAHVLSTMANGRLKELADQYGEILRAVMTPGL</sequence>
<evidence type="ECO:0000256" key="4">
    <source>
        <dbReference type="ARBA" id="ARBA00022491"/>
    </source>
</evidence>
<evidence type="ECO:0000259" key="13">
    <source>
        <dbReference type="Pfam" id="PF07569"/>
    </source>
</evidence>
<dbReference type="EMBL" id="LWDF02000268">
    <property type="protein sequence ID" value="KAE8250985.1"/>
    <property type="molecule type" value="Genomic_DNA"/>
</dbReference>
<dbReference type="InterPro" id="IPR015943">
    <property type="entry name" value="WD40/YVTN_repeat-like_dom_sf"/>
</dbReference>
<evidence type="ECO:0000256" key="10">
    <source>
        <dbReference type="ARBA" id="ARBA00023242"/>
    </source>
</evidence>
<dbReference type="GO" id="GO:0000785">
    <property type="term" value="C:chromatin"/>
    <property type="evidence" value="ECO:0007669"/>
    <property type="project" value="TreeGrafter"/>
</dbReference>
<dbReference type="InterPro" id="IPR019015">
    <property type="entry name" value="HIRA_B_motif"/>
</dbReference>
<dbReference type="InterPro" id="IPR031120">
    <property type="entry name" value="HIR1-like"/>
</dbReference>
<dbReference type="InterPro" id="IPR001680">
    <property type="entry name" value="WD40_rpt"/>
</dbReference>
<dbReference type="InterPro" id="IPR011494">
    <property type="entry name" value="HIRA-like_C"/>
</dbReference>
<evidence type="ECO:0000256" key="11">
    <source>
        <dbReference type="RuleBase" id="RU364014"/>
    </source>
</evidence>
<dbReference type="GO" id="GO:0006338">
    <property type="term" value="P:chromatin remodeling"/>
    <property type="evidence" value="ECO:0007669"/>
    <property type="project" value="InterPro"/>
</dbReference>
<comment type="caution">
    <text evidence="15">The sequence shown here is derived from an EMBL/GenBank/DDBJ whole genome shotgun (WGS) entry which is preliminary data.</text>
</comment>
<protein>
    <recommendedName>
        <fullName evidence="11">Protein HIR</fullName>
    </recommendedName>
</protein>
<evidence type="ECO:0000313" key="15">
    <source>
        <dbReference type="EMBL" id="KAE8250985.1"/>
    </source>
</evidence>
<keyword evidence="5 11" id="KW-0853">WD repeat</keyword>
<feature type="domain" description="Protein HIRA-like C-terminal" evidence="13">
    <location>
        <begin position="634"/>
        <end position="914"/>
    </location>
</feature>
<feature type="compositionally biased region" description="Polar residues" evidence="12">
    <location>
        <begin position="438"/>
        <end position="450"/>
    </location>
</feature>
<evidence type="ECO:0000256" key="3">
    <source>
        <dbReference type="ARBA" id="ARBA00007306"/>
    </source>
</evidence>
<dbReference type="GO" id="GO:0005634">
    <property type="term" value="C:nucleus"/>
    <property type="evidence" value="ECO:0007669"/>
    <property type="project" value="UniProtKB-SubCell"/>
</dbReference>
<reference evidence="15" key="2">
    <citation type="journal article" date="2019" name="IMA Fungus">
        <title>Genome sequencing and comparison of five Tilletia species to identify candidate genes for the detection of regulated species infecting wheat.</title>
        <authorList>
            <person name="Nguyen H.D.T."/>
            <person name="Sultana T."/>
            <person name="Kesanakurti P."/>
            <person name="Hambleton S."/>
        </authorList>
    </citation>
    <scope>NUCLEOTIDE SEQUENCE</scope>
    <source>
        <strain evidence="15">DAOMC 236416</strain>
    </source>
</reference>
<dbReference type="InterPro" id="IPR019775">
    <property type="entry name" value="WD40_repeat_CS"/>
</dbReference>
<dbReference type="InterPro" id="IPR055410">
    <property type="entry name" value="Beta-prop_CAF1B_HIR1"/>
</dbReference>
<keyword evidence="6 11" id="KW-0677">Repeat</keyword>
<feature type="domain" description="CAF1B/HIR1 beta-propeller" evidence="14">
    <location>
        <begin position="24"/>
        <end position="357"/>
    </location>
</feature>
<accession>A0A177TP00</accession>
<keyword evidence="4 11" id="KW-0678">Repressor</keyword>
<dbReference type="CDD" id="cd00200">
    <property type="entry name" value="WD40"/>
    <property type="match status" value="1"/>
</dbReference>
<dbReference type="Pfam" id="PF24105">
    <property type="entry name" value="Beta-prop_CAF1B_HIR1"/>
    <property type="match status" value="1"/>
</dbReference>
<dbReference type="GO" id="GO:0031491">
    <property type="term" value="F:nucleosome binding"/>
    <property type="evidence" value="ECO:0007669"/>
    <property type="project" value="TreeGrafter"/>
</dbReference>
<organism evidence="15 16">
    <name type="scientific">Tilletia indica</name>
    <dbReference type="NCBI Taxonomy" id="43049"/>
    <lineage>
        <taxon>Eukaryota</taxon>
        <taxon>Fungi</taxon>
        <taxon>Dikarya</taxon>
        <taxon>Basidiomycota</taxon>
        <taxon>Ustilaginomycotina</taxon>
        <taxon>Exobasidiomycetes</taxon>
        <taxon>Tilletiales</taxon>
        <taxon>Tilletiaceae</taxon>
        <taxon>Tilletia</taxon>
    </lineage>
</organism>
<dbReference type="AlphaFoldDB" id="A0A177TP00"/>
<name>A0A177TP00_9BASI</name>
<dbReference type="SUPFAM" id="SSF50978">
    <property type="entry name" value="WD40 repeat-like"/>
    <property type="match status" value="1"/>
</dbReference>
<proteinExistence type="inferred from homology"/>
<dbReference type="Pfam" id="PF07569">
    <property type="entry name" value="Hira"/>
    <property type="match status" value="1"/>
</dbReference>
<evidence type="ECO:0000256" key="2">
    <source>
        <dbReference type="ARBA" id="ARBA00004123"/>
    </source>
</evidence>
<keyword evidence="9 11" id="KW-0804">Transcription</keyword>
<evidence type="ECO:0000256" key="6">
    <source>
        <dbReference type="ARBA" id="ARBA00022737"/>
    </source>
</evidence>
<evidence type="ECO:0000259" key="14">
    <source>
        <dbReference type="Pfam" id="PF24105"/>
    </source>
</evidence>
<evidence type="ECO:0000256" key="7">
    <source>
        <dbReference type="ARBA" id="ARBA00022853"/>
    </source>
</evidence>
<evidence type="ECO:0000256" key="9">
    <source>
        <dbReference type="ARBA" id="ARBA00023163"/>
    </source>
</evidence>
<dbReference type="PANTHER" id="PTHR13831">
    <property type="entry name" value="MEMBER OF THE HIR1 FAMILY OF WD-REPEAT PROTEINS"/>
    <property type="match status" value="1"/>
</dbReference>
<comment type="similarity">
    <text evidence="3 11">Belongs to the WD repeat HIR1 family.</text>
</comment>
<dbReference type="Pfam" id="PF09453">
    <property type="entry name" value="HIRA_B"/>
    <property type="match status" value="1"/>
</dbReference>
<evidence type="ECO:0000256" key="8">
    <source>
        <dbReference type="ARBA" id="ARBA00023015"/>
    </source>
</evidence>
<dbReference type="PROSITE" id="PS50082">
    <property type="entry name" value="WD_REPEATS_2"/>
    <property type="match status" value="4"/>
</dbReference>
<dbReference type="SMART" id="SM00320">
    <property type="entry name" value="WD40"/>
    <property type="match status" value="6"/>
</dbReference>
<dbReference type="GO" id="GO:0006355">
    <property type="term" value="P:regulation of DNA-templated transcription"/>
    <property type="evidence" value="ECO:0007669"/>
    <property type="project" value="InterPro"/>
</dbReference>
<keyword evidence="16" id="KW-1185">Reference proteome</keyword>
<feature type="region of interest" description="Disordered" evidence="12">
    <location>
        <begin position="431"/>
        <end position="450"/>
    </location>
</feature>